<comment type="caution">
    <text evidence="1">The sequence shown here is derived from an EMBL/GenBank/DDBJ whole genome shotgun (WGS) entry which is preliminary data.</text>
</comment>
<organism evidence="1 2">
    <name type="scientific">Paenibacillus alvei</name>
    <name type="common">Bacillus alvei</name>
    <dbReference type="NCBI Taxonomy" id="44250"/>
    <lineage>
        <taxon>Bacteria</taxon>
        <taxon>Bacillati</taxon>
        <taxon>Bacillota</taxon>
        <taxon>Bacilli</taxon>
        <taxon>Bacillales</taxon>
        <taxon>Paenibacillaceae</taxon>
        <taxon>Paenibacillus</taxon>
    </lineage>
</organism>
<protein>
    <submittedName>
        <fullName evidence="1">Uncharacterized protein</fullName>
    </submittedName>
</protein>
<dbReference type="Proteomes" id="UP001527090">
    <property type="component" value="Unassembled WGS sequence"/>
</dbReference>
<proteinExistence type="predicted"/>
<accession>A0ABT4EEB1</accession>
<gene>
    <name evidence="1" type="ORF">M5X04_22490</name>
</gene>
<dbReference type="EMBL" id="JAMDLY010000019">
    <property type="protein sequence ID" value="MCY9532081.1"/>
    <property type="molecule type" value="Genomic_DNA"/>
</dbReference>
<keyword evidence="2" id="KW-1185">Reference proteome</keyword>
<reference evidence="1 2" key="1">
    <citation type="submission" date="2022-05" db="EMBL/GenBank/DDBJ databases">
        <title>Genome Sequencing of Bee-Associated Microbes.</title>
        <authorList>
            <person name="Dunlap C."/>
        </authorList>
    </citation>
    <scope>NUCLEOTIDE SEQUENCE [LARGE SCALE GENOMIC DNA]</scope>
    <source>
        <strain evidence="1 2">NRRL NRS-750</strain>
    </source>
</reference>
<evidence type="ECO:0000313" key="2">
    <source>
        <dbReference type="Proteomes" id="UP001527090"/>
    </source>
</evidence>
<evidence type="ECO:0000313" key="1">
    <source>
        <dbReference type="EMBL" id="MCY9532081.1"/>
    </source>
</evidence>
<sequence>MNRLLNNSRSIREITNEFDTDTHLPLEVALHYFITYLQD</sequence>
<name>A0ABT4EEB1_PAEAL</name>